<evidence type="ECO:0000256" key="1">
    <source>
        <dbReference type="SAM" id="Phobius"/>
    </source>
</evidence>
<proteinExistence type="predicted"/>
<dbReference type="OrthoDB" id="1488726at2"/>
<keyword evidence="3" id="KW-1185">Reference proteome</keyword>
<feature type="transmembrane region" description="Helical" evidence="1">
    <location>
        <begin position="72"/>
        <end position="93"/>
    </location>
</feature>
<gene>
    <name evidence="2" type="ORF">CSW08_06190</name>
</gene>
<dbReference type="EMBL" id="PJEO01000017">
    <property type="protein sequence ID" value="PKQ45654.1"/>
    <property type="molecule type" value="Genomic_DNA"/>
</dbReference>
<organism evidence="2 3">
    <name type="scientific">Confluentibacter flavum</name>
    <dbReference type="NCBI Taxonomy" id="1909700"/>
    <lineage>
        <taxon>Bacteria</taxon>
        <taxon>Pseudomonadati</taxon>
        <taxon>Bacteroidota</taxon>
        <taxon>Flavobacteriia</taxon>
        <taxon>Flavobacteriales</taxon>
        <taxon>Flavobacteriaceae</taxon>
        <taxon>Confluentibacter</taxon>
    </lineage>
</organism>
<accession>A0A2N3HLA4</accession>
<dbReference type="RefSeq" id="WP_106659043.1">
    <property type="nucleotide sequence ID" value="NZ_PJEO01000017.1"/>
</dbReference>
<dbReference type="AlphaFoldDB" id="A0A2N3HLA4"/>
<sequence>MENHIQHIEFINQYLNKSLSANESEIFLNTLKTDSYFKNLYEEHIVFLEGLKRQTLKTEIKSAKQYYTKMKWFKYLGISAVIVVISILAYMFLFGNTTVEPKPILDNNTTIILDSIPSKNDSKKTEILKDTVYSIENDAIEKTIVSSEKKSKKENSNFESLKKAPQIFVVDSKKDTTIVCKEGTKLVIKGNSFVDANNGKVEGKINIAVTEYYKLSDILLANLSTTSNDKQLETGGMLFIEAKKDNAILKLAEKSSIEILFPTQNKKENMQLFSGEWKDGIINWEVLNQDSKSLRRKQLK</sequence>
<comment type="caution">
    <text evidence="2">The sequence shown here is derived from an EMBL/GenBank/DDBJ whole genome shotgun (WGS) entry which is preliminary data.</text>
</comment>
<reference evidence="2 3" key="1">
    <citation type="submission" date="2017-12" db="EMBL/GenBank/DDBJ databases">
        <title>Confluentibacter flavum sp. nov., isolated from the saline lake.</title>
        <authorList>
            <person name="Yu L."/>
        </authorList>
    </citation>
    <scope>NUCLEOTIDE SEQUENCE [LARGE SCALE GENOMIC DNA]</scope>
    <source>
        <strain evidence="2 3">3B</strain>
    </source>
</reference>
<evidence type="ECO:0000313" key="3">
    <source>
        <dbReference type="Proteomes" id="UP000233435"/>
    </source>
</evidence>
<protein>
    <submittedName>
        <fullName evidence="2">Uncharacterized protein</fullName>
    </submittedName>
</protein>
<keyword evidence="1" id="KW-0472">Membrane</keyword>
<evidence type="ECO:0000313" key="2">
    <source>
        <dbReference type="EMBL" id="PKQ45654.1"/>
    </source>
</evidence>
<name>A0A2N3HLA4_9FLAO</name>
<dbReference type="Proteomes" id="UP000233435">
    <property type="component" value="Unassembled WGS sequence"/>
</dbReference>
<keyword evidence="1" id="KW-0812">Transmembrane</keyword>
<keyword evidence="1" id="KW-1133">Transmembrane helix</keyword>